<keyword evidence="1" id="KW-0472">Membrane</keyword>
<feature type="transmembrane region" description="Helical" evidence="1">
    <location>
        <begin position="5"/>
        <end position="27"/>
    </location>
</feature>
<dbReference type="KEGG" id="gry:D7I44_01350"/>
<evidence type="ECO:0000313" key="2">
    <source>
        <dbReference type="EMBL" id="AYG02308.1"/>
    </source>
</evidence>
<name>A0A387BI03_9MICO</name>
<dbReference type="AlphaFoldDB" id="A0A387BI03"/>
<accession>A0A387BI03</accession>
<evidence type="ECO:0000313" key="3">
    <source>
        <dbReference type="Proteomes" id="UP000275069"/>
    </source>
</evidence>
<feature type="transmembrane region" description="Helical" evidence="1">
    <location>
        <begin position="33"/>
        <end position="54"/>
    </location>
</feature>
<proteinExistence type="predicted"/>
<protein>
    <submittedName>
        <fullName evidence="2">Uncharacterized protein</fullName>
    </submittedName>
</protein>
<evidence type="ECO:0000256" key="1">
    <source>
        <dbReference type="SAM" id="Phobius"/>
    </source>
</evidence>
<sequence>MRLPLVLRVISAVLLLGVAGIHLFLVFDGVGGSLGVLFVLQTIAAVVLAIAELVTSGPLLALATVLSLLFLIVSLLALVLALTVGIFGITEVWSFTLVPETVIVEAVGIVVLAVSSAVVLRRRRAAIAV</sequence>
<keyword evidence="1" id="KW-1133">Transmembrane helix</keyword>
<keyword evidence="3" id="KW-1185">Reference proteome</keyword>
<dbReference type="RefSeq" id="WP_120787842.1">
    <property type="nucleotide sequence ID" value="NZ_CP032624.1"/>
</dbReference>
<reference evidence="2 3" key="1">
    <citation type="submission" date="2018-09" db="EMBL/GenBank/DDBJ databases">
        <title>Genome sequencing of strain 2DFW10M-5.</title>
        <authorList>
            <person name="Heo J."/>
            <person name="Kim S.-J."/>
            <person name="Kwon S.-W."/>
        </authorList>
    </citation>
    <scope>NUCLEOTIDE SEQUENCE [LARGE SCALE GENOMIC DNA]</scope>
    <source>
        <strain evidence="2 3">2DFW10M-5</strain>
    </source>
</reference>
<organism evidence="2 3">
    <name type="scientific">Gryllotalpicola protaetiae</name>
    <dbReference type="NCBI Taxonomy" id="2419771"/>
    <lineage>
        <taxon>Bacteria</taxon>
        <taxon>Bacillati</taxon>
        <taxon>Actinomycetota</taxon>
        <taxon>Actinomycetes</taxon>
        <taxon>Micrococcales</taxon>
        <taxon>Microbacteriaceae</taxon>
        <taxon>Gryllotalpicola</taxon>
    </lineage>
</organism>
<keyword evidence="1" id="KW-0812">Transmembrane</keyword>
<dbReference type="Proteomes" id="UP000275069">
    <property type="component" value="Chromosome"/>
</dbReference>
<feature type="transmembrane region" description="Helical" evidence="1">
    <location>
        <begin position="61"/>
        <end position="89"/>
    </location>
</feature>
<gene>
    <name evidence="2" type="ORF">D7I44_01350</name>
</gene>
<dbReference type="EMBL" id="CP032624">
    <property type="protein sequence ID" value="AYG02308.1"/>
    <property type="molecule type" value="Genomic_DNA"/>
</dbReference>
<feature type="transmembrane region" description="Helical" evidence="1">
    <location>
        <begin position="101"/>
        <end position="120"/>
    </location>
</feature>